<evidence type="ECO:0000256" key="4">
    <source>
        <dbReference type="ARBA" id="ARBA00022741"/>
    </source>
</evidence>
<dbReference type="InterPro" id="IPR017441">
    <property type="entry name" value="Protein_kinase_ATP_BS"/>
</dbReference>
<feature type="domain" description="Protein kinase" evidence="9">
    <location>
        <begin position="84"/>
        <end position="370"/>
    </location>
</feature>
<dbReference type="Gene3D" id="1.10.510.10">
    <property type="entry name" value="Transferase(Phosphotransferase) domain 1"/>
    <property type="match status" value="1"/>
</dbReference>
<dbReference type="InterPro" id="IPR039192">
    <property type="entry name" value="STKc_GSK3"/>
</dbReference>
<keyword evidence="11" id="KW-1185">Reference proteome</keyword>
<dbReference type="InterPro" id="IPR011009">
    <property type="entry name" value="Kinase-like_dom_sf"/>
</dbReference>
<dbReference type="InterPro" id="IPR050591">
    <property type="entry name" value="GSK-3"/>
</dbReference>
<feature type="compositionally biased region" description="Basic and acidic residues" evidence="8">
    <location>
        <begin position="34"/>
        <end position="47"/>
    </location>
</feature>
<reference evidence="10 11" key="1">
    <citation type="journal article" date="2019" name="BMC Genomics">
        <title>New insights from Opisthorchis felineus genome: update on genomics of the epidemiologically important liver flukes.</title>
        <authorList>
            <person name="Ershov N.I."/>
            <person name="Mordvinov V.A."/>
            <person name="Prokhortchouk E.B."/>
            <person name="Pakharukova M.Y."/>
            <person name="Gunbin K.V."/>
            <person name="Ustyantsev K."/>
            <person name="Genaev M.A."/>
            <person name="Blinov A.G."/>
            <person name="Mazur A."/>
            <person name="Boulygina E."/>
            <person name="Tsygankova S."/>
            <person name="Khrameeva E."/>
            <person name="Chekanov N."/>
            <person name="Fan G."/>
            <person name="Xiao A."/>
            <person name="Zhang H."/>
            <person name="Xu X."/>
            <person name="Yang H."/>
            <person name="Solovyev V."/>
            <person name="Lee S.M."/>
            <person name="Liu X."/>
            <person name="Afonnikov D.A."/>
            <person name="Skryabin K.G."/>
        </authorList>
    </citation>
    <scope>NUCLEOTIDE SEQUENCE [LARGE SCALE GENOMIC DNA]</scope>
    <source>
        <strain evidence="10">AK-0245</strain>
        <tissue evidence="10">Whole organism</tissue>
    </source>
</reference>
<dbReference type="GO" id="GO:0030154">
    <property type="term" value="P:cell differentiation"/>
    <property type="evidence" value="ECO:0007669"/>
    <property type="project" value="TreeGrafter"/>
</dbReference>
<feature type="compositionally biased region" description="Polar residues" evidence="8">
    <location>
        <begin position="485"/>
        <end position="502"/>
    </location>
</feature>
<comment type="similarity">
    <text evidence="1">Belongs to the protein kinase superfamily. CMGC Ser/Thr protein kinase family. GSK-3 subfamily.</text>
</comment>
<dbReference type="PROSITE" id="PS00107">
    <property type="entry name" value="PROTEIN_KINASE_ATP"/>
    <property type="match status" value="1"/>
</dbReference>
<dbReference type="PANTHER" id="PTHR24057">
    <property type="entry name" value="GLYCOGEN SYNTHASE KINASE-3 ALPHA"/>
    <property type="match status" value="1"/>
</dbReference>
<evidence type="ECO:0000259" key="9">
    <source>
        <dbReference type="PROSITE" id="PS50011"/>
    </source>
</evidence>
<evidence type="ECO:0000256" key="5">
    <source>
        <dbReference type="ARBA" id="ARBA00022777"/>
    </source>
</evidence>
<dbReference type="EMBL" id="SJOL01008796">
    <property type="protein sequence ID" value="TGZ59595.1"/>
    <property type="molecule type" value="Genomic_DNA"/>
</dbReference>
<evidence type="ECO:0000313" key="10">
    <source>
        <dbReference type="EMBL" id="TGZ59595.1"/>
    </source>
</evidence>
<evidence type="ECO:0000256" key="3">
    <source>
        <dbReference type="ARBA" id="ARBA00022679"/>
    </source>
</evidence>
<dbReference type="InterPro" id="IPR000719">
    <property type="entry name" value="Prot_kinase_dom"/>
</dbReference>
<feature type="region of interest" description="Disordered" evidence="8">
    <location>
        <begin position="1"/>
        <end position="57"/>
    </location>
</feature>
<organism evidence="10 11">
    <name type="scientific">Opisthorchis felineus</name>
    <dbReference type="NCBI Taxonomy" id="147828"/>
    <lineage>
        <taxon>Eukaryota</taxon>
        <taxon>Metazoa</taxon>
        <taxon>Spiralia</taxon>
        <taxon>Lophotrochozoa</taxon>
        <taxon>Platyhelminthes</taxon>
        <taxon>Trematoda</taxon>
        <taxon>Digenea</taxon>
        <taxon>Opisthorchiida</taxon>
        <taxon>Opisthorchiata</taxon>
        <taxon>Opisthorchiidae</taxon>
        <taxon>Opisthorchis</taxon>
    </lineage>
</organism>
<dbReference type="InterPro" id="IPR008271">
    <property type="entry name" value="Ser/Thr_kinase_AS"/>
</dbReference>
<feature type="compositionally biased region" description="Polar residues" evidence="8">
    <location>
        <begin position="436"/>
        <end position="450"/>
    </location>
</feature>
<dbReference type="GO" id="GO:0004674">
    <property type="term" value="F:protein serine/threonine kinase activity"/>
    <property type="evidence" value="ECO:0007669"/>
    <property type="project" value="UniProtKB-KW"/>
</dbReference>
<proteinExistence type="inferred from homology"/>
<feature type="compositionally biased region" description="Polar residues" evidence="8">
    <location>
        <begin position="574"/>
        <end position="597"/>
    </location>
</feature>
<feature type="binding site" evidence="7">
    <location>
        <position position="115"/>
    </location>
    <ligand>
        <name>ATP</name>
        <dbReference type="ChEBI" id="CHEBI:30616"/>
    </ligand>
</feature>
<dbReference type="GO" id="GO:0005524">
    <property type="term" value="F:ATP binding"/>
    <property type="evidence" value="ECO:0007669"/>
    <property type="project" value="UniProtKB-UniRule"/>
</dbReference>
<comment type="caution">
    <text evidence="10">The sequence shown here is derived from an EMBL/GenBank/DDBJ whole genome shotgun (WGS) entry which is preliminary data.</text>
</comment>
<keyword evidence="6 7" id="KW-0067">ATP-binding</keyword>
<dbReference type="STRING" id="147828.A0A4S2L8S9"/>
<dbReference type="SMART" id="SM00220">
    <property type="entry name" value="S_TKc"/>
    <property type="match status" value="1"/>
</dbReference>
<evidence type="ECO:0000256" key="2">
    <source>
        <dbReference type="ARBA" id="ARBA00022527"/>
    </source>
</evidence>
<dbReference type="GO" id="GO:0005737">
    <property type="term" value="C:cytoplasm"/>
    <property type="evidence" value="ECO:0007669"/>
    <property type="project" value="TreeGrafter"/>
</dbReference>
<feature type="compositionally biased region" description="Polar residues" evidence="8">
    <location>
        <begin position="9"/>
        <end position="22"/>
    </location>
</feature>
<name>A0A4S2L8S9_OPIFE</name>
<protein>
    <recommendedName>
        <fullName evidence="9">Protein kinase domain-containing protein</fullName>
    </recommendedName>
</protein>
<dbReference type="GO" id="GO:0005634">
    <property type="term" value="C:nucleus"/>
    <property type="evidence" value="ECO:0007669"/>
    <property type="project" value="TreeGrafter"/>
</dbReference>
<dbReference type="Gene3D" id="3.30.200.20">
    <property type="entry name" value="Phosphorylase Kinase, domain 1"/>
    <property type="match status" value="1"/>
</dbReference>
<gene>
    <name evidence="10" type="ORF">CRM22_008989</name>
</gene>
<keyword evidence="4 7" id="KW-0547">Nucleotide-binding</keyword>
<keyword evidence="2" id="KW-0723">Serine/threonine-protein kinase</keyword>
<feature type="compositionally biased region" description="Polar residues" evidence="8">
    <location>
        <begin position="523"/>
        <end position="537"/>
    </location>
</feature>
<dbReference type="PANTHER" id="PTHR24057:SF0">
    <property type="entry name" value="PROTEIN KINASE SHAGGY-RELATED"/>
    <property type="match status" value="1"/>
</dbReference>
<keyword evidence="5" id="KW-0418">Kinase</keyword>
<dbReference type="Pfam" id="PF00069">
    <property type="entry name" value="Pkinase"/>
    <property type="match status" value="1"/>
</dbReference>
<dbReference type="OrthoDB" id="272141at2759"/>
<dbReference type="SUPFAM" id="SSF56112">
    <property type="entry name" value="Protein kinase-like (PK-like)"/>
    <property type="match status" value="1"/>
</dbReference>
<dbReference type="GO" id="GO:0007165">
    <property type="term" value="P:signal transduction"/>
    <property type="evidence" value="ECO:0007669"/>
    <property type="project" value="TreeGrafter"/>
</dbReference>
<evidence type="ECO:0000256" key="8">
    <source>
        <dbReference type="SAM" id="MobiDB-lite"/>
    </source>
</evidence>
<evidence type="ECO:0000256" key="7">
    <source>
        <dbReference type="PROSITE-ProRule" id="PRU10141"/>
    </source>
</evidence>
<dbReference type="PROSITE" id="PS50011">
    <property type="entry name" value="PROTEIN_KINASE_DOM"/>
    <property type="match status" value="1"/>
</dbReference>
<dbReference type="AlphaFoldDB" id="A0A4S2L8S9"/>
<dbReference type="CDD" id="cd14137">
    <property type="entry name" value="STKc_GSK3"/>
    <property type="match status" value="1"/>
</dbReference>
<dbReference type="PROSITE" id="PS00108">
    <property type="entry name" value="PROTEIN_KINASE_ST"/>
    <property type="match status" value="1"/>
</dbReference>
<evidence type="ECO:0000313" key="11">
    <source>
        <dbReference type="Proteomes" id="UP000308267"/>
    </source>
</evidence>
<dbReference type="Proteomes" id="UP000308267">
    <property type="component" value="Unassembled WGS sequence"/>
</dbReference>
<feature type="region of interest" description="Disordered" evidence="8">
    <location>
        <begin position="436"/>
        <end position="597"/>
    </location>
</feature>
<evidence type="ECO:0000256" key="6">
    <source>
        <dbReference type="ARBA" id="ARBA00022840"/>
    </source>
</evidence>
<keyword evidence="3" id="KW-0808">Transferase</keyword>
<evidence type="ECO:0000256" key="1">
    <source>
        <dbReference type="ARBA" id="ARBA00005527"/>
    </source>
</evidence>
<sequence length="625" mass="69071">MESREPENPSDSTSRGTSSVVAQQPVPITIDNEGTDKKSDRPQKSEPEGSSVVRNGLDVSSNEQGEVIVDAIHVPSGATARISYGNVKVIGTGSFGVVYSATLCIGEDREVAIKKVLQDERYKNRELQILKEMHHTNVVTLYYYFYSVSSSKPNETYLNLVQEFIPQTLSRLIKHYWRIRQVIPLALVKLYSFQLIRGLAYIHSLDVCHRDIKPQNLLINPESGVLKICDFGSAKVLSPTEANVSYICSRYYRAPELIFGATHYTVLIDMWSAGCVIGELLLGRPLFPGGSGVDQLVEIIKVLGTPTAEQILEMNPQYSEFKFPNISGCPWEKLIRHRTNDSAFSVLRKLLVYSPRVRSSAADILADSFFADLIFPPPGHPPNATGHLPSGKPAPQFPTEFTESELCYLPQDLVARIRACKEAVAEAELRSSISSIRGETASTGPNTPTNHRAAIGRSRTSHEESSRSSHAVDINTGGAQPNPPQSRLSAGSATSRNRNMLASSVIDMRTNSGSRPRQKNRLSESIDQAIITNNMRPSYTARDRSASMHLSQSVQEVNEPGRSDRSASRRSSRVQSVYNRPSFHNNKSNNRSGQGRTTLLPSAVTTISYFLFFPSQPLSDVILNF</sequence>
<accession>A0A4S2L8S9</accession>
<dbReference type="FunFam" id="1.10.510.10:FF:000082">
    <property type="entry name" value="Shaggy-related protein kinase kappa"/>
    <property type="match status" value="1"/>
</dbReference>